<sequence length="19" mass="2207">MRYSGRGRGRRAPRGGREM</sequence>
<protein>
    <submittedName>
        <fullName evidence="1">Uncharacterized protein</fullName>
    </submittedName>
</protein>
<proteinExistence type="predicted"/>
<reference evidence="1" key="1">
    <citation type="submission" date="2014-09" db="EMBL/GenBank/DDBJ databases">
        <authorList>
            <person name="Magalhaes I.L.F."/>
            <person name="Oliveira U."/>
            <person name="Santos F.R."/>
            <person name="Vidigal T.H.D.A."/>
            <person name="Brescovit A.D."/>
            <person name="Santos A.J."/>
        </authorList>
    </citation>
    <scope>NUCLEOTIDE SEQUENCE</scope>
    <source>
        <tissue evidence="1">Shoot tissue taken approximately 20 cm above the soil surface</tissue>
    </source>
</reference>
<dbReference type="EMBL" id="GBRH01211266">
    <property type="protein sequence ID" value="JAD86629.1"/>
    <property type="molecule type" value="Transcribed_RNA"/>
</dbReference>
<accession>A0A0A9DDK5</accession>
<name>A0A0A9DDK5_ARUDO</name>
<evidence type="ECO:0000313" key="1">
    <source>
        <dbReference type="EMBL" id="JAD86629.1"/>
    </source>
</evidence>
<reference evidence="1" key="2">
    <citation type="journal article" date="2015" name="Data Brief">
        <title>Shoot transcriptome of the giant reed, Arundo donax.</title>
        <authorList>
            <person name="Barrero R.A."/>
            <person name="Guerrero F.D."/>
            <person name="Moolhuijzen P."/>
            <person name="Goolsby J.A."/>
            <person name="Tidwell J."/>
            <person name="Bellgard S.E."/>
            <person name="Bellgard M.I."/>
        </authorList>
    </citation>
    <scope>NUCLEOTIDE SEQUENCE</scope>
    <source>
        <tissue evidence="1">Shoot tissue taken approximately 20 cm above the soil surface</tissue>
    </source>
</reference>
<organism evidence="1">
    <name type="scientific">Arundo donax</name>
    <name type="common">Giant reed</name>
    <name type="synonym">Donax arundinaceus</name>
    <dbReference type="NCBI Taxonomy" id="35708"/>
    <lineage>
        <taxon>Eukaryota</taxon>
        <taxon>Viridiplantae</taxon>
        <taxon>Streptophyta</taxon>
        <taxon>Embryophyta</taxon>
        <taxon>Tracheophyta</taxon>
        <taxon>Spermatophyta</taxon>
        <taxon>Magnoliopsida</taxon>
        <taxon>Liliopsida</taxon>
        <taxon>Poales</taxon>
        <taxon>Poaceae</taxon>
        <taxon>PACMAD clade</taxon>
        <taxon>Arundinoideae</taxon>
        <taxon>Arundineae</taxon>
        <taxon>Arundo</taxon>
    </lineage>
</organism>
<dbReference type="AlphaFoldDB" id="A0A0A9DDK5"/>